<reference evidence="1" key="1">
    <citation type="submission" date="2020-05" db="EMBL/GenBank/DDBJ databases">
        <title>Large-scale comparative analyses of tick genomes elucidate their genetic diversity and vector capacities.</title>
        <authorList>
            <person name="Jia N."/>
            <person name="Wang J."/>
            <person name="Shi W."/>
            <person name="Du L."/>
            <person name="Sun Y."/>
            <person name="Zhan W."/>
            <person name="Jiang J."/>
            <person name="Wang Q."/>
            <person name="Zhang B."/>
            <person name="Ji P."/>
            <person name="Sakyi L.B."/>
            <person name="Cui X."/>
            <person name="Yuan T."/>
            <person name="Jiang B."/>
            <person name="Yang W."/>
            <person name="Lam T.T.-Y."/>
            <person name="Chang Q."/>
            <person name="Ding S."/>
            <person name="Wang X."/>
            <person name="Zhu J."/>
            <person name="Ruan X."/>
            <person name="Zhao L."/>
            <person name="Wei J."/>
            <person name="Que T."/>
            <person name="Du C."/>
            <person name="Cheng J."/>
            <person name="Dai P."/>
            <person name="Han X."/>
            <person name="Huang E."/>
            <person name="Gao Y."/>
            <person name="Liu J."/>
            <person name="Shao H."/>
            <person name="Ye R."/>
            <person name="Li L."/>
            <person name="Wei W."/>
            <person name="Wang X."/>
            <person name="Wang C."/>
            <person name="Yang T."/>
            <person name="Huo Q."/>
            <person name="Li W."/>
            <person name="Guo W."/>
            <person name="Chen H."/>
            <person name="Zhou L."/>
            <person name="Ni X."/>
            <person name="Tian J."/>
            <person name="Zhou Y."/>
            <person name="Sheng Y."/>
            <person name="Liu T."/>
            <person name="Pan Y."/>
            <person name="Xia L."/>
            <person name="Li J."/>
            <person name="Zhao F."/>
            <person name="Cao W."/>
        </authorList>
    </citation>
    <scope>NUCLEOTIDE SEQUENCE</scope>
    <source>
        <strain evidence="1">Dsil-2018</strain>
    </source>
</reference>
<evidence type="ECO:0000313" key="2">
    <source>
        <dbReference type="Proteomes" id="UP000821865"/>
    </source>
</evidence>
<organism evidence="1 2">
    <name type="scientific">Dermacentor silvarum</name>
    <name type="common">Tick</name>
    <dbReference type="NCBI Taxonomy" id="543639"/>
    <lineage>
        <taxon>Eukaryota</taxon>
        <taxon>Metazoa</taxon>
        <taxon>Ecdysozoa</taxon>
        <taxon>Arthropoda</taxon>
        <taxon>Chelicerata</taxon>
        <taxon>Arachnida</taxon>
        <taxon>Acari</taxon>
        <taxon>Parasitiformes</taxon>
        <taxon>Ixodida</taxon>
        <taxon>Ixodoidea</taxon>
        <taxon>Ixodidae</taxon>
        <taxon>Rhipicephalinae</taxon>
        <taxon>Dermacentor</taxon>
    </lineage>
</organism>
<protein>
    <submittedName>
        <fullName evidence="1">Uncharacterized protein</fullName>
    </submittedName>
</protein>
<dbReference type="EMBL" id="CM023472">
    <property type="protein sequence ID" value="KAH7958822.1"/>
    <property type="molecule type" value="Genomic_DNA"/>
</dbReference>
<sequence length="147" mass="16112">MGHGPIGVDEVEERDAVACSRDHCVTFLDFTNAYGSILQQALLDALRGAGAGNRFVDLITDLYTDNRTTIVAADSMTAPTPILAGISSVIFHSSWRVIDCEWPEFYQNRSVKVPGTGLLRVWIISVQIYLFFVDFPPTPGWPGPPGL</sequence>
<dbReference type="Proteomes" id="UP000821865">
    <property type="component" value="Chromosome 3"/>
</dbReference>
<proteinExistence type="predicted"/>
<comment type="caution">
    <text evidence="1">The sequence shown here is derived from an EMBL/GenBank/DDBJ whole genome shotgun (WGS) entry which is preliminary data.</text>
</comment>
<keyword evidence="2" id="KW-1185">Reference proteome</keyword>
<gene>
    <name evidence="1" type="ORF">HPB49_005437</name>
</gene>
<evidence type="ECO:0000313" key="1">
    <source>
        <dbReference type="EMBL" id="KAH7958822.1"/>
    </source>
</evidence>
<accession>A0ACB8D328</accession>
<name>A0ACB8D328_DERSI</name>